<feature type="region of interest" description="Disordered" evidence="3">
    <location>
        <begin position="142"/>
        <end position="169"/>
    </location>
</feature>
<sequence>MTAALLLSLVGLPLLALLLLRGRLVAVTVRGYSMAPTLMPGDRILMLRGLRRIASGRMAVVTAPHPEHGWQPPAGEAPASWYVKNIVAVAGEPVPDWAHRCPGPRVPPRMLVLLGERPGSMDSKQWGYCPEDQVIGTVLLRLRTAAPSPGPTPASADPAPPASPGRSPH</sequence>
<dbReference type="Gene3D" id="2.10.109.10">
    <property type="entry name" value="Umud Fragment, subunit A"/>
    <property type="match status" value="1"/>
</dbReference>
<organism evidence="5 6">
    <name type="scientific">Streptomyces polyasparticus</name>
    <dbReference type="NCBI Taxonomy" id="2767826"/>
    <lineage>
        <taxon>Bacteria</taxon>
        <taxon>Bacillati</taxon>
        <taxon>Actinomycetota</taxon>
        <taxon>Actinomycetes</taxon>
        <taxon>Kitasatosporales</taxon>
        <taxon>Streptomycetaceae</taxon>
        <taxon>Streptomyces</taxon>
    </lineage>
</organism>
<evidence type="ECO:0000256" key="3">
    <source>
        <dbReference type="SAM" id="MobiDB-lite"/>
    </source>
</evidence>
<dbReference type="InterPro" id="IPR019533">
    <property type="entry name" value="Peptidase_S26"/>
</dbReference>
<dbReference type="RefSeq" id="WP_187811541.1">
    <property type="nucleotide sequence ID" value="NZ_JACTVJ010000001.1"/>
</dbReference>
<protein>
    <recommendedName>
        <fullName evidence="4">Peptidase S26 domain-containing protein</fullName>
    </recommendedName>
</protein>
<gene>
    <name evidence="5" type="ORF">H9Y04_00240</name>
</gene>
<dbReference type="CDD" id="cd06462">
    <property type="entry name" value="Peptidase_S24_S26"/>
    <property type="match status" value="1"/>
</dbReference>
<dbReference type="Proteomes" id="UP000642284">
    <property type="component" value="Unassembled WGS sequence"/>
</dbReference>
<dbReference type="Pfam" id="PF10502">
    <property type="entry name" value="Peptidase_S26"/>
    <property type="match status" value="2"/>
</dbReference>
<evidence type="ECO:0000256" key="1">
    <source>
        <dbReference type="ARBA" id="ARBA00022670"/>
    </source>
</evidence>
<dbReference type="PROSITE" id="PS00501">
    <property type="entry name" value="SPASE_I_1"/>
    <property type="match status" value="1"/>
</dbReference>
<keyword evidence="6" id="KW-1185">Reference proteome</keyword>
<name>A0ABR7S6E6_9ACTN</name>
<dbReference type="EMBL" id="JACTVJ010000001">
    <property type="protein sequence ID" value="MBC9711003.1"/>
    <property type="molecule type" value="Genomic_DNA"/>
</dbReference>
<feature type="domain" description="Peptidase S26" evidence="4">
    <location>
        <begin position="9"/>
        <end position="94"/>
    </location>
</feature>
<keyword evidence="1" id="KW-0645">Protease</keyword>
<keyword evidence="2" id="KW-0378">Hydrolase</keyword>
<evidence type="ECO:0000256" key="2">
    <source>
        <dbReference type="ARBA" id="ARBA00022801"/>
    </source>
</evidence>
<evidence type="ECO:0000313" key="6">
    <source>
        <dbReference type="Proteomes" id="UP000642284"/>
    </source>
</evidence>
<feature type="compositionally biased region" description="Pro residues" evidence="3">
    <location>
        <begin position="148"/>
        <end position="163"/>
    </location>
</feature>
<dbReference type="InterPro" id="IPR019756">
    <property type="entry name" value="Pept_S26A_signal_pept_1_Ser-AS"/>
</dbReference>
<evidence type="ECO:0000259" key="4">
    <source>
        <dbReference type="Pfam" id="PF10502"/>
    </source>
</evidence>
<feature type="domain" description="Peptidase S26" evidence="4">
    <location>
        <begin position="105"/>
        <end position="141"/>
    </location>
</feature>
<dbReference type="SUPFAM" id="SSF51306">
    <property type="entry name" value="LexA/Signal peptidase"/>
    <property type="match status" value="1"/>
</dbReference>
<comment type="caution">
    <text evidence="5">The sequence shown here is derived from an EMBL/GenBank/DDBJ whole genome shotgun (WGS) entry which is preliminary data.</text>
</comment>
<dbReference type="InterPro" id="IPR036286">
    <property type="entry name" value="LexA/Signal_pep-like_sf"/>
</dbReference>
<reference evidence="5 6" key="1">
    <citation type="submission" date="2020-08" db="EMBL/GenBank/DDBJ databases">
        <title>Genemic of Streptomyces polyaspartic.</title>
        <authorList>
            <person name="Liu W."/>
        </authorList>
    </citation>
    <scope>NUCLEOTIDE SEQUENCE [LARGE SCALE GENOMIC DNA]</scope>
    <source>
        <strain evidence="5 6">TRM66268-LWL</strain>
    </source>
</reference>
<accession>A0ABR7S6E6</accession>
<evidence type="ECO:0000313" key="5">
    <source>
        <dbReference type="EMBL" id="MBC9711003.1"/>
    </source>
</evidence>
<proteinExistence type="predicted"/>